<dbReference type="Pfam" id="PF14111">
    <property type="entry name" value="DUF4283"/>
    <property type="match status" value="1"/>
</dbReference>
<feature type="domain" description="Endonuclease/exonuclease/phosphatase" evidence="3">
    <location>
        <begin position="779"/>
        <end position="966"/>
    </location>
</feature>
<protein>
    <submittedName>
        <fullName evidence="6">SAC3 family protein C</fullName>
    </submittedName>
</protein>
<dbReference type="InterPro" id="IPR036691">
    <property type="entry name" value="Endo/exonu/phosph_ase_sf"/>
</dbReference>
<organism evidence="6 7">
    <name type="scientific">Vitis vinifera</name>
    <name type="common">Grape</name>
    <dbReference type="NCBI Taxonomy" id="29760"/>
    <lineage>
        <taxon>Eukaryota</taxon>
        <taxon>Viridiplantae</taxon>
        <taxon>Streptophyta</taxon>
        <taxon>Embryophyta</taxon>
        <taxon>Tracheophyta</taxon>
        <taxon>Spermatophyta</taxon>
        <taxon>Magnoliopsida</taxon>
        <taxon>eudicotyledons</taxon>
        <taxon>Gunneridae</taxon>
        <taxon>Pentapetalae</taxon>
        <taxon>rosids</taxon>
        <taxon>Vitales</taxon>
        <taxon>Vitaceae</taxon>
        <taxon>Viteae</taxon>
        <taxon>Vitis</taxon>
    </lineage>
</organism>
<evidence type="ECO:0000259" key="4">
    <source>
        <dbReference type="Pfam" id="PF03399"/>
    </source>
</evidence>
<dbReference type="SUPFAM" id="SSF56672">
    <property type="entry name" value="DNA/RNA polymerases"/>
    <property type="match status" value="1"/>
</dbReference>
<dbReference type="CDD" id="cd01650">
    <property type="entry name" value="RT_nLTR_like"/>
    <property type="match status" value="1"/>
</dbReference>
<dbReference type="InterPro" id="IPR005135">
    <property type="entry name" value="Endo/exonuclease/phosphatase"/>
</dbReference>
<name>A0A438IBB4_VITVI</name>
<sequence length="1592" mass="180116">MQASDVRPLPVLEETLNYLLNLLDATEHPFEVVHDFVFDRTRSIRQDLSMQNIVNDQTIHMYEEMGESLSLWLGRVPSLILKSKEMCFARRLLRLFRMGNYKRFLCTTATEASYLQYYIIEPYINEVRALALSCVNYCGYKLHPYPIAHLSKLLMMKELDVESFCNACGLETSTGDPTDLCASDGEKDFVGLEARTSRWKRSFEVESKTFEIEVERQKGKTQVFIEERKRGVSSWIKMGPKSLGFVVEGLALCIKDTRTGRWVRNWRERGRIFSLLWDENKGGSFIRLGVEDLEKKRFNIFIPKGNGGKGGWIAMLETLKALVVTTERKKCQKEEKMPVAPCSGNSYAEVVKGQKCNGRSVARVEVSHKDLCQNLKRLDQCIVGLWDPKLVKGEDLRSWGNQLARLWGLRGNLGLAKLGRGKVLLEFERSVEAEKALNMGGLLVGKTLLRLEKWNPRTGCLLEGEEKNGEAGRVAVGKNPGETIRRGAPSMLEIGVEGVCYSLVLWWEVRPVMRVLPAERRGKNNGDAVGGVEGDVATRAGGPGSLWARSRGPKGPGLGDQVGLLGMLGPTGPPRGLDLGVRPDGLDSPKVGPFFSGSSSSEGPSSLEGLRPMESIKLGRLSGKEDCHDPSGVALPLVWAGPSQLKESDAEGFPSWVYDGRRRQAEMEPCLVEKSRTNCALIEEATRYGCVPIPCGLMASRDDRGPSACKESSGKELRLAHSMPRDGNGWEEESWEESELAKFSKFLGFSTEGGEDAEEWNDSRRVSDYGGQMKLRILSWNVRGANDNSKRKVIKAMIRSQRVDLGPAGGILICWDKRTLEIMEMEVGRFSISCRMRNVEDGLVWMFTGVYGPFSKEDREWMWKEIGAIRGIWEDPWCIGGDFNVTLSLRERSNQGRLTSAMRRFAQVVDELELIDLPLQGGMLTWSGGRNNQAWARLDRFLVTQSWLDHFSEVVQCRLPRPTSDHFPIVLMGGGLRRGPSPFRFENMWLKADGFTDLLRAGGRELRLEANKNSALQQVEFWDGVEREMSLSEGETELKKEAKDSFKIWVLLEETHWRQLSRELWLKEGDRNTGFFHRMVLSEEPGWRADIEGLHLNCLSSSEAKTLEVQFTEEEIYATLMGMNRDKAPGPDGFTIAFWQSSWELVKEEIMELFREFYDQGFVQALAKVLANRLKKVLDKVVSGDQNAFVRGKQILDASLIANEVIDFWHKRNEKWLICKLDIEKAYDSINWNFLMKVLVKMGVGSRWLEWIWWCISTAKFSVMINGVPTGFFSNSKGLRQGDPLSPLRNSGRGEEEMIVSHLLFADDTIIFCEASKEQVSALSWILAWFKAASGLRINLDKSVLIPVGEVEDIEELVVELGCKVGVLPTIYLGLPLGAHHKAVSIWDGVEERMRKRLAQWKRHYISKGGRITLIKCTMASLPIYNMSLFRMPKSVVKRLKKLQRDFLWGGGSLERKVHLINWEVVCTRREKGGLGIRKIDSLNKALLGKWVWRFAVEKDNLWRLMIGVKYGQEEFGWRTKEARGTYGVGVWKEIMKEAKWCWENRKFKGLQAIFRGGCGALEKGGHGKYGVKDAYNGLVVINACDFPYRGV</sequence>
<evidence type="ECO:0000259" key="2">
    <source>
        <dbReference type="Pfam" id="PF00078"/>
    </source>
</evidence>
<proteinExistence type="predicted"/>
<dbReference type="Pfam" id="PF00078">
    <property type="entry name" value="RVT_1"/>
    <property type="match status" value="1"/>
</dbReference>
<dbReference type="InterPro" id="IPR043502">
    <property type="entry name" value="DNA/RNA_pol_sf"/>
</dbReference>
<feature type="domain" description="DUF4283" evidence="5">
    <location>
        <begin position="376"/>
        <end position="460"/>
    </location>
</feature>
<reference evidence="6 7" key="1">
    <citation type="journal article" date="2018" name="PLoS Genet.">
        <title>Population sequencing reveals clonal diversity and ancestral inbreeding in the grapevine cultivar Chardonnay.</title>
        <authorList>
            <person name="Roach M.J."/>
            <person name="Johnson D.L."/>
            <person name="Bohlmann J."/>
            <person name="van Vuuren H.J."/>
            <person name="Jones S.J."/>
            <person name="Pretorius I.S."/>
            <person name="Schmidt S.A."/>
            <person name="Borneman A.R."/>
        </authorList>
    </citation>
    <scope>NUCLEOTIDE SEQUENCE [LARGE SCALE GENOMIC DNA]</scope>
    <source>
        <strain evidence="7">cv. Chardonnay</strain>
        <tissue evidence="6">Leaf</tissue>
    </source>
</reference>
<dbReference type="Pfam" id="PF03372">
    <property type="entry name" value="Exo_endo_phos"/>
    <property type="match status" value="1"/>
</dbReference>
<dbReference type="Gene3D" id="3.60.10.10">
    <property type="entry name" value="Endonuclease/exonuclease/phosphatase"/>
    <property type="match status" value="1"/>
</dbReference>
<dbReference type="PANTHER" id="PTHR33116">
    <property type="entry name" value="REVERSE TRANSCRIPTASE ZINC-BINDING DOMAIN-CONTAINING PROTEIN-RELATED-RELATED"/>
    <property type="match status" value="1"/>
</dbReference>
<feature type="domain" description="Reverse transcriptase" evidence="2">
    <location>
        <begin position="1164"/>
        <end position="1346"/>
    </location>
</feature>
<accession>A0A438IBB4</accession>
<feature type="region of interest" description="Disordered" evidence="1">
    <location>
        <begin position="526"/>
        <end position="553"/>
    </location>
</feature>
<dbReference type="InterPro" id="IPR025558">
    <property type="entry name" value="DUF4283"/>
</dbReference>
<gene>
    <name evidence="6" type="primary">SAC3C_0</name>
    <name evidence="6" type="ORF">CK203_034009</name>
</gene>
<dbReference type="Pfam" id="PF03399">
    <property type="entry name" value="SAC3_GANP"/>
    <property type="match status" value="2"/>
</dbReference>
<evidence type="ECO:0000313" key="7">
    <source>
        <dbReference type="Proteomes" id="UP000288805"/>
    </source>
</evidence>
<dbReference type="InterPro" id="IPR005062">
    <property type="entry name" value="SAC3/GANP/THP3_conserved"/>
</dbReference>
<evidence type="ECO:0000313" key="6">
    <source>
        <dbReference type="EMBL" id="RVW94006.1"/>
    </source>
</evidence>
<evidence type="ECO:0000259" key="5">
    <source>
        <dbReference type="Pfam" id="PF14111"/>
    </source>
</evidence>
<comment type="caution">
    <text evidence="6">The sequence shown here is derived from an EMBL/GenBank/DDBJ whole genome shotgun (WGS) entry which is preliminary data.</text>
</comment>
<dbReference type="InterPro" id="IPR000477">
    <property type="entry name" value="RT_dom"/>
</dbReference>
<dbReference type="Proteomes" id="UP000288805">
    <property type="component" value="Unassembled WGS sequence"/>
</dbReference>
<dbReference type="GO" id="GO:0003824">
    <property type="term" value="F:catalytic activity"/>
    <property type="evidence" value="ECO:0007669"/>
    <property type="project" value="InterPro"/>
</dbReference>
<dbReference type="SUPFAM" id="SSF56219">
    <property type="entry name" value="DNase I-like"/>
    <property type="match status" value="1"/>
</dbReference>
<dbReference type="PANTHER" id="PTHR33116:SF78">
    <property type="entry name" value="OS12G0587133 PROTEIN"/>
    <property type="match status" value="1"/>
</dbReference>
<evidence type="ECO:0000256" key="1">
    <source>
        <dbReference type="SAM" id="MobiDB-lite"/>
    </source>
</evidence>
<feature type="domain" description="SAC3/GANP/THP3 conserved" evidence="4">
    <location>
        <begin position="2"/>
        <end position="65"/>
    </location>
</feature>
<evidence type="ECO:0000259" key="3">
    <source>
        <dbReference type="Pfam" id="PF03372"/>
    </source>
</evidence>
<dbReference type="Gene3D" id="1.25.40.990">
    <property type="match status" value="2"/>
</dbReference>
<feature type="domain" description="SAC3/GANP/THP3 conserved" evidence="4">
    <location>
        <begin position="75"/>
        <end position="173"/>
    </location>
</feature>
<dbReference type="EMBL" id="QGNW01000125">
    <property type="protein sequence ID" value="RVW94006.1"/>
    <property type="molecule type" value="Genomic_DNA"/>
</dbReference>